<dbReference type="GeneID" id="7198134"/>
<sequence>MPSVFEKSKSPSRHVARTPAASLQKTSSSGQHCDNNNGGLGGNLKPKKSRPPRTTHKRWAASAANNEERSQESNNSSRPSSVVLATPESLTRDLSDLSGSYFNGNTAPRSTSQHQRIGVPAAVPQNVYPSGTDQSVTSHQRPWRQAKIMSRREPTHPQPRQDDQSVGVVRLTAAMVDKLGVADAANQNDMMSRRTLKMRPGNGNNQQCEEKRCRAPLLILLMDPGRKLYELMQLWIDIELDTVRDVLNATQKNLSESWRQDYDGVFQVRNSSLNQLIHVLNVHKYDVKPHEVWVAKPWAMAAKTTIGYAADVLQSLQSLGVLRYIGKNGDGEELSQSTRGRTRERRWFRLQAGTSNGEMDENILILSKEAQKRIFVPDGVLKHHHACQFLSFCPPFAPPKLIRVDVLAAGDSVDGSSSHQLSSNGTVSSPSAEALSTDASKQESFSATDRPATSSGTGSSARCSRPAVLLSRNKVGDSPDAKDERCLEERPQEQSQTKRQGFAKVLWRLTCPVSTTKLLSTSSSPHPMPDASETQLIDSFESSVGTMWKVWEDDSLASQSDGSESRPLLRSQKSDSSAFVYPLKPERIMLNSWRQNSRYAQPAETPMPVHPVSVTDRNAPRLVNKTTVDTLMDDAEILQFGVSASMNDDIRRNITTEIEEIESSSKQITETIHSETKIRKHIARDVSLAATELEDLARGSHETLDALKMSEQVRAGFANTIQEEFCEGIKHDPAFVPVLDASKPDADNNAALDSPNTGVPSSPRGVMHTLESFRNKLGTGVEAVNKIESEMSLAAMALRALLEAKESLTEKECTVRCTMESDCLEEHIERVSTDTTMARVTLEEERKRLTALKASLETIMARQKEQDDRLQVLNETKSEKQKVNAAKEAQLTKVLASLETEESEMQSTMADVRAKSEEFVASKIHLETQLGELQSLLQTLQKKTAEREVARSERNELYANKSQLETRMTAANQRQTASLRKLEKLQDAKKEIAKLAVSNDRIECEELLPGRSEMADLEVEKQELKEFGASLEDGEEKKTLLRQLETARQEADQLAAELSSVNVQIQDHESTLQTLRDNAMSDSESFTAKRDTLQSTKTKLLEESDSLQARLAVVQTEYNCARKQEHLRAEYNRKLEVLQYGVELLRKSNEEELKISSAPIE</sequence>
<feature type="coiled-coil region" evidence="1">
    <location>
        <begin position="839"/>
        <end position="866"/>
    </location>
</feature>
<dbReference type="EMBL" id="CM000607">
    <property type="protein sequence ID" value="EEC50045.1"/>
    <property type="molecule type" value="Genomic_DNA"/>
</dbReference>
<feature type="compositionally biased region" description="Polar residues" evidence="2">
    <location>
        <begin position="97"/>
        <end position="115"/>
    </location>
</feature>
<name>B7FUU3_PHATC</name>
<feature type="region of interest" description="Disordered" evidence="2">
    <location>
        <begin position="1"/>
        <end position="164"/>
    </location>
</feature>
<feature type="compositionally biased region" description="Low complexity" evidence="2">
    <location>
        <begin position="72"/>
        <end position="81"/>
    </location>
</feature>
<dbReference type="HOGENOM" id="CLU_275271_0_0_1"/>
<dbReference type="InParanoid" id="B7FUU3"/>
<organism evidence="3 4">
    <name type="scientific">Phaeodactylum tricornutum (strain CCAP 1055/1)</name>
    <dbReference type="NCBI Taxonomy" id="556484"/>
    <lineage>
        <taxon>Eukaryota</taxon>
        <taxon>Sar</taxon>
        <taxon>Stramenopiles</taxon>
        <taxon>Ochrophyta</taxon>
        <taxon>Bacillariophyta</taxon>
        <taxon>Bacillariophyceae</taxon>
        <taxon>Bacillariophycidae</taxon>
        <taxon>Naviculales</taxon>
        <taxon>Phaeodactylaceae</taxon>
        <taxon>Phaeodactylum</taxon>
    </lineage>
</organism>
<evidence type="ECO:0000256" key="2">
    <source>
        <dbReference type="SAM" id="MobiDB-lite"/>
    </source>
</evidence>
<feature type="coiled-coil region" evidence="1">
    <location>
        <begin position="895"/>
        <end position="1117"/>
    </location>
</feature>
<dbReference type="OrthoDB" id="49240at2759"/>
<dbReference type="AlphaFoldDB" id="B7FUU3"/>
<accession>B7FUU3</accession>
<reference evidence="4" key="2">
    <citation type="submission" date="2008-08" db="EMBL/GenBank/DDBJ databases">
        <authorList>
            <consortium name="Diatom Consortium"/>
            <person name="Grigoriev I."/>
            <person name="Grimwood J."/>
            <person name="Kuo A."/>
            <person name="Otillar R.P."/>
            <person name="Salamov A."/>
            <person name="Detter J.C."/>
            <person name="Lindquist E."/>
            <person name="Shapiro H."/>
            <person name="Lucas S."/>
            <person name="Glavina del Rio T."/>
            <person name="Pitluck S."/>
            <person name="Rokhsar D."/>
            <person name="Bowler C."/>
        </authorList>
    </citation>
    <scope>GENOME REANNOTATION</scope>
    <source>
        <strain evidence="4">CCAP 1055/1</strain>
    </source>
</reference>
<feature type="compositionally biased region" description="Polar residues" evidence="2">
    <location>
        <begin position="127"/>
        <end position="140"/>
    </location>
</feature>
<dbReference type="Proteomes" id="UP000000759">
    <property type="component" value="Chromosome 4"/>
</dbReference>
<dbReference type="KEGG" id="pti:PHATRDRAFT_44658"/>
<feature type="compositionally biased region" description="Basic and acidic residues" evidence="2">
    <location>
        <begin position="150"/>
        <end position="163"/>
    </location>
</feature>
<keyword evidence="1" id="KW-0175">Coiled coil</keyword>
<feature type="compositionally biased region" description="Basic residues" evidence="2">
    <location>
        <begin position="45"/>
        <end position="59"/>
    </location>
</feature>
<feature type="region of interest" description="Disordered" evidence="2">
    <location>
        <begin position="413"/>
        <end position="499"/>
    </location>
</feature>
<keyword evidence="4" id="KW-1185">Reference proteome</keyword>
<reference evidence="3 4" key="1">
    <citation type="journal article" date="2008" name="Nature">
        <title>The Phaeodactylum genome reveals the evolutionary history of diatom genomes.</title>
        <authorList>
            <person name="Bowler C."/>
            <person name="Allen A.E."/>
            <person name="Badger J.H."/>
            <person name="Grimwood J."/>
            <person name="Jabbari K."/>
            <person name="Kuo A."/>
            <person name="Maheswari U."/>
            <person name="Martens C."/>
            <person name="Maumus F."/>
            <person name="Otillar R.P."/>
            <person name="Rayko E."/>
            <person name="Salamov A."/>
            <person name="Vandepoele K."/>
            <person name="Beszteri B."/>
            <person name="Gruber A."/>
            <person name="Heijde M."/>
            <person name="Katinka M."/>
            <person name="Mock T."/>
            <person name="Valentin K."/>
            <person name="Verret F."/>
            <person name="Berges J.A."/>
            <person name="Brownlee C."/>
            <person name="Cadoret J.P."/>
            <person name="Chiovitti A."/>
            <person name="Choi C.J."/>
            <person name="Coesel S."/>
            <person name="De Martino A."/>
            <person name="Detter J.C."/>
            <person name="Durkin C."/>
            <person name="Falciatore A."/>
            <person name="Fournet J."/>
            <person name="Haruta M."/>
            <person name="Huysman M.J."/>
            <person name="Jenkins B.D."/>
            <person name="Jiroutova K."/>
            <person name="Jorgensen R.E."/>
            <person name="Joubert Y."/>
            <person name="Kaplan A."/>
            <person name="Kroger N."/>
            <person name="Kroth P.G."/>
            <person name="La Roche J."/>
            <person name="Lindquist E."/>
            <person name="Lommer M."/>
            <person name="Martin-Jezequel V."/>
            <person name="Lopez P.J."/>
            <person name="Lucas S."/>
            <person name="Mangogna M."/>
            <person name="McGinnis K."/>
            <person name="Medlin L.K."/>
            <person name="Montsant A."/>
            <person name="Oudot-Le Secq M.P."/>
            <person name="Napoli C."/>
            <person name="Obornik M."/>
            <person name="Parker M.S."/>
            <person name="Petit J.L."/>
            <person name="Porcel B.M."/>
            <person name="Poulsen N."/>
            <person name="Robison M."/>
            <person name="Rychlewski L."/>
            <person name="Rynearson T.A."/>
            <person name="Schmutz J."/>
            <person name="Shapiro H."/>
            <person name="Siaut M."/>
            <person name="Stanley M."/>
            <person name="Sussman M.R."/>
            <person name="Taylor A.R."/>
            <person name="Vardi A."/>
            <person name="von Dassow P."/>
            <person name="Vyverman W."/>
            <person name="Willis A."/>
            <person name="Wyrwicz L.S."/>
            <person name="Rokhsar D.S."/>
            <person name="Weissenbach J."/>
            <person name="Armbrust E.V."/>
            <person name="Green B.R."/>
            <person name="Van de Peer Y."/>
            <person name="Grigoriev I.V."/>
        </authorList>
    </citation>
    <scope>NUCLEOTIDE SEQUENCE [LARGE SCALE GENOMIC DNA]</scope>
    <source>
        <strain evidence="3 4">CCAP 1055/1</strain>
    </source>
</reference>
<feature type="compositionally biased region" description="Basic and acidic residues" evidence="2">
    <location>
        <begin position="474"/>
        <end position="492"/>
    </location>
</feature>
<dbReference type="RefSeq" id="XP_002178380.1">
    <property type="nucleotide sequence ID" value="XM_002178344.1"/>
</dbReference>
<dbReference type="PaxDb" id="2850-Phatr44658"/>
<feature type="compositionally biased region" description="Polar residues" evidence="2">
    <location>
        <begin position="437"/>
        <end position="462"/>
    </location>
</feature>
<feature type="compositionally biased region" description="Polar residues" evidence="2">
    <location>
        <begin position="414"/>
        <end position="431"/>
    </location>
</feature>
<protein>
    <submittedName>
        <fullName evidence="3">Uncharacterized protein</fullName>
    </submittedName>
</protein>
<feature type="compositionally biased region" description="Polar residues" evidence="2">
    <location>
        <begin position="21"/>
        <end position="34"/>
    </location>
</feature>
<evidence type="ECO:0000313" key="3">
    <source>
        <dbReference type="EMBL" id="EEC50045.1"/>
    </source>
</evidence>
<gene>
    <name evidence="3" type="ORF">PHATRDRAFT_44658</name>
</gene>
<proteinExistence type="predicted"/>
<feature type="region of interest" description="Disordered" evidence="2">
    <location>
        <begin position="557"/>
        <end position="576"/>
    </location>
</feature>
<evidence type="ECO:0000256" key="1">
    <source>
        <dbReference type="SAM" id="Coils"/>
    </source>
</evidence>
<evidence type="ECO:0000313" key="4">
    <source>
        <dbReference type="Proteomes" id="UP000000759"/>
    </source>
</evidence>